<protein>
    <recommendedName>
        <fullName evidence="2 6">Superoxide dismutase</fullName>
        <ecNumber evidence="2 6">1.15.1.1</ecNumber>
    </recommendedName>
</protein>
<organism evidence="9 10">
    <name type="scientific">Candidatus Doudnabacteria bacterium RIFCSPHIGHO2_01_FULL_45_18</name>
    <dbReference type="NCBI Taxonomy" id="1817823"/>
    <lineage>
        <taxon>Bacteria</taxon>
        <taxon>Candidatus Doudnaibacteriota</taxon>
    </lineage>
</organism>
<dbReference type="Proteomes" id="UP000176233">
    <property type="component" value="Unassembled WGS sequence"/>
</dbReference>
<dbReference type="GO" id="GO:0046872">
    <property type="term" value="F:metal ion binding"/>
    <property type="evidence" value="ECO:0007669"/>
    <property type="project" value="UniProtKB-KW"/>
</dbReference>
<name>A0A1F5NQC5_9BACT</name>
<dbReference type="PROSITE" id="PS00088">
    <property type="entry name" value="SOD_MN"/>
    <property type="match status" value="1"/>
</dbReference>
<sequence length="194" mass="22452">MKHELPKLAYSYDALEPYIDAKTMEIHHTKHHQTYVDKLNAALEKYPDLQGRPVEELLMNLKDLKVDDADRAAIRNHGGGHMNHSLFWKYLDPANQKDELLVKEIVSAFGSIEELKKQFTDSATKLFGSGWTWLVRDGSNSKLKIVNLPMQDAPIMSGLQPIFGLDLWEHAYYLKYQNKRPDYIAAWWNVLKVI</sequence>
<evidence type="ECO:0000259" key="7">
    <source>
        <dbReference type="Pfam" id="PF00081"/>
    </source>
</evidence>
<dbReference type="PANTHER" id="PTHR43595">
    <property type="entry name" value="37S RIBOSOMAL PROTEIN S26, MITOCHONDRIAL"/>
    <property type="match status" value="1"/>
</dbReference>
<comment type="caution">
    <text evidence="9">The sequence shown here is derived from an EMBL/GenBank/DDBJ whole genome shotgun (WGS) entry which is preliminary data.</text>
</comment>
<evidence type="ECO:0000256" key="1">
    <source>
        <dbReference type="ARBA" id="ARBA00008714"/>
    </source>
</evidence>
<dbReference type="SUPFAM" id="SSF46609">
    <property type="entry name" value="Fe,Mn superoxide dismutase (SOD), N-terminal domain"/>
    <property type="match status" value="1"/>
</dbReference>
<dbReference type="Gene3D" id="1.10.287.990">
    <property type="entry name" value="Fe,Mn superoxide dismutase (SOD) domain"/>
    <property type="match status" value="1"/>
</dbReference>
<dbReference type="Pfam" id="PF02777">
    <property type="entry name" value="Sod_Fe_C"/>
    <property type="match status" value="1"/>
</dbReference>
<dbReference type="EMBL" id="MFEJ01000030">
    <property type="protein sequence ID" value="OGE79732.1"/>
    <property type="molecule type" value="Genomic_DNA"/>
</dbReference>
<keyword evidence="3 5" id="KW-0479">Metal-binding</keyword>
<feature type="binding site" evidence="5">
    <location>
        <position position="166"/>
    </location>
    <ligand>
        <name>Mn(2+)</name>
        <dbReference type="ChEBI" id="CHEBI:29035"/>
    </ligand>
</feature>
<dbReference type="InterPro" id="IPR001189">
    <property type="entry name" value="Mn/Fe_SOD"/>
</dbReference>
<feature type="domain" description="Manganese/iron superoxide dismutase C-terminal" evidence="8">
    <location>
        <begin position="101"/>
        <end position="191"/>
    </location>
</feature>
<dbReference type="AlphaFoldDB" id="A0A1F5NQC5"/>
<accession>A0A1F5NQC5</accession>
<comment type="catalytic activity">
    <reaction evidence="6">
        <text>2 superoxide + 2 H(+) = H2O2 + O2</text>
        <dbReference type="Rhea" id="RHEA:20696"/>
        <dbReference type="ChEBI" id="CHEBI:15378"/>
        <dbReference type="ChEBI" id="CHEBI:15379"/>
        <dbReference type="ChEBI" id="CHEBI:16240"/>
        <dbReference type="ChEBI" id="CHEBI:18421"/>
        <dbReference type="EC" id="1.15.1.1"/>
    </reaction>
</comment>
<feature type="binding site" evidence="5">
    <location>
        <position position="27"/>
    </location>
    <ligand>
        <name>Mn(2+)</name>
        <dbReference type="ChEBI" id="CHEBI:29035"/>
    </ligand>
</feature>
<dbReference type="FunFam" id="1.10.287.990:FF:000001">
    <property type="entry name" value="Superoxide dismutase"/>
    <property type="match status" value="1"/>
</dbReference>
<keyword evidence="4 6" id="KW-0560">Oxidoreductase</keyword>
<reference evidence="9 10" key="1">
    <citation type="journal article" date="2016" name="Nat. Commun.">
        <title>Thousands of microbial genomes shed light on interconnected biogeochemical processes in an aquifer system.</title>
        <authorList>
            <person name="Anantharaman K."/>
            <person name="Brown C.T."/>
            <person name="Hug L.A."/>
            <person name="Sharon I."/>
            <person name="Castelle C.J."/>
            <person name="Probst A.J."/>
            <person name="Thomas B.C."/>
            <person name="Singh A."/>
            <person name="Wilkins M.J."/>
            <person name="Karaoz U."/>
            <person name="Brodie E.L."/>
            <person name="Williams K.H."/>
            <person name="Hubbard S.S."/>
            <person name="Banfield J.F."/>
        </authorList>
    </citation>
    <scope>NUCLEOTIDE SEQUENCE [LARGE SCALE GENOMIC DNA]</scope>
</reference>
<dbReference type="InterPro" id="IPR019831">
    <property type="entry name" value="Mn/Fe_SOD_N"/>
</dbReference>
<dbReference type="InterPro" id="IPR036314">
    <property type="entry name" value="SOD_C_sf"/>
</dbReference>
<dbReference type="SUPFAM" id="SSF54719">
    <property type="entry name" value="Fe,Mn superoxide dismutase (SOD), C-terminal domain"/>
    <property type="match status" value="1"/>
</dbReference>
<evidence type="ECO:0000256" key="5">
    <source>
        <dbReference type="PIRSR" id="PIRSR000349-1"/>
    </source>
</evidence>
<dbReference type="Gene3D" id="3.55.40.20">
    <property type="entry name" value="Iron/manganese superoxide dismutase, C-terminal domain"/>
    <property type="match status" value="1"/>
</dbReference>
<evidence type="ECO:0000313" key="10">
    <source>
        <dbReference type="Proteomes" id="UP000176233"/>
    </source>
</evidence>
<evidence type="ECO:0000256" key="4">
    <source>
        <dbReference type="ARBA" id="ARBA00023002"/>
    </source>
</evidence>
<dbReference type="GO" id="GO:0004784">
    <property type="term" value="F:superoxide dismutase activity"/>
    <property type="evidence" value="ECO:0007669"/>
    <property type="project" value="UniProtKB-EC"/>
</dbReference>
<gene>
    <name evidence="9" type="ORF">A2660_01585</name>
</gene>
<evidence type="ECO:0000259" key="8">
    <source>
        <dbReference type="Pfam" id="PF02777"/>
    </source>
</evidence>
<evidence type="ECO:0000256" key="6">
    <source>
        <dbReference type="RuleBase" id="RU000414"/>
    </source>
</evidence>
<feature type="domain" description="Manganese/iron superoxide dismutase N-terminal" evidence="7">
    <location>
        <begin position="2"/>
        <end position="91"/>
    </location>
</feature>
<dbReference type="PANTHER" id="PTHR43595:SF2">
    <property type="entry name" value="SMALL RIBOSOMAL SUBUNIT PROTEIN MS42"/>
    <property type="match status" value="1"/>
</dbReference>
<proteinExistence type="inferred from homology"/>
<dbReference type="InterPro" id="IPR019833">
    <property type="entry name" value="Mn/Fe_SOD_BS"/>
</dbReference>
<evidence type="ECO:0000256" key="2">
    <source>
        <dbReference type="ARBA" id="ARBA00012682"/>
    </source>
</evidence>
<dbReference type="GO" id="GO:0005737">
    <property type="term" value="C:cytoplasm"/>
    <property type="evidence" value="ECO:0007669"/>
    <property type="project" value="TreeGrafter"/>
</dbReference>
<dbReference type="Pfam" id="PF00081">
    <property type="entry name" value="Sod_Fe_N"/>
    <property type="match status" value="1"/>
</dbReference>
<dbReference type="PRINTS" id="PR01703">
    <property type="entry name" value="MNSODISMTASE"/>
</dbReference>
<evidence type="ECO:0000313" key="9">
    <source>
        <dbReference type="EMBL" id="OGE79732.1"/>
    </source>
</evidence>
<comment type="function">
    <text evidence="6">Destroys radicals which are normally produced within the cells and which are toxic to biological systems.</text>
</comment>
<feature type="binding site" evidence="5">
    <location>
        <position position="170"/>
    </location>
    <ligand>
        <name>Mn(2+)</name>
        <dbReference type="ChEBI" id="CHEBI:29035"/>
    </ligand>
</feature>
<dbReference type="InterPro" id="IPR019832">
    <property type="entry name" value="Mn/Fe_SOD_C"/>
</dbReference>
<comment type="similarity">
    <text evidence="1 6">Belongs to the iron/manganese superoxide dismutase family.</text>
</comment>
<feature type="binding site" evidence="5">
    <location>
        <position position="84"/>
    </location>
    <ligand>
        <name>Mn(2+)</name>
        <dbReference type="ChEBI" id="CHEBI:29035"/>
    </ligand>
</feature>
<evidence type="ECO:0000256" key="3">
    <source>
        <dbReference type="ARBA" id="ARBA00022723"/>
    </source>
</evidence>
<dbReference type="EC" id="1.15.1.1" evidence="2 6"/>
<dbReference type="InterPro" id="IPR036324">
    <property type="entry name" value="Mn/Fe_SOD_N_sf"/>
</dbReference>
<dbReference type="PIRSF" id="PIRSF000349">
    <property type="entry name" value="SODismutase"/>
    <property type="match status" value="1"/>
</dbReference>